<dbReference type="PANTHER" id="PTHR11014">
    <property type="entry name" value="PEPTIDASE M20 FAMILY MEMBER"/>
    <property type="match status" value="1"/>
</dbReference>
<keyword evidence="3" id="KW-1185">Reference proteome</keyword>
<dbReference type="Proteomes" id="UP001589793">
    <property type="component" value="Unassembled WGS sequence"/>
</dbReference>
<dbReference type="RefSeq" id="WP_376983051.1">
    <property type="nucleotide sequence ID" value="NZ_JBHLSV010000036.1"/>
</dbReference>
<protein>
    <submittedName>
        <fullName evidence="2">M20 family metallopeptidase</fullName>
    </submittedName>
</protein>
<dbReference type="Gene3D" id="3.30.70.360">
    <property type="match status" value="1"/>
</dbReference>
<dbReference type="EMBL" id="JBHLSV010000036">
    <property type="protein sequence ID" value="MFC0676008.1"/>
    <property type="molecule type" value="Genomic_DNA"/>
</dbReference>
<dbReference type="SUPFAM" id="SSF53187">
    <property type="entry name" value="Zn-dependent exopeptidases"/>
    <property type="match status" value="1"/>
</dbReference>
<dbReference type="Pfam" id="PF07687">
    <property type="entry name" value="M20_dimer"/>
    <property type="match status" value="1"/>
</dbReference>
<evidence type="ECO:0000313" key="2">
    <source>
        <dbReference type="EMBL" id="MFC0676008.1"/>
    </source>
</evidence>
<name>A0ABV6RG64_9MICO</name>
<dbReference type="Gene3D" id="3.40.630.10">
    <property type="entry name" value="Zn peptidases"/>
    <property type="match status" value="1"/>
</dbReference>
<dbReference type="PIRSF" id="PIRSF005962">
    <property type="entry name" value="Pept_M20D_amidohydro"/>
    <property type="match status" value="1"/>
</dbReference>
<reference evidence="2 3" key="1">
    <citation type="submission" date="2024-09" db="EMBL/GenBank/DDBJ databases">
        <authorList>
            <person name="Sun Q."/>
            <person name="Mori K."/>
        </authorList>
    </citation>
    <scope>NUCLEOTIDE SEQUENCE [LARGE SCALE GENOMIC DNA]</scope>
    <source>
        <strain evidence="2 3">CICC 10874</strain>
    </source>
</reference>
<accession>A0ABV6RG64</accession>
<organism evidence="2 3">
    <name type="scientific">Brachybacterium hainanense</name>
    <dbReference type="NCBI Taxonomy" id="1541174"/>
    <lineage>
        <taxon>Bacteria</taxon>
        <taxon>Bacillati</taxon>
        <taxon>Actinomycetota</taxon>
        <taxon>Actinomycetes</taxon>
        <taxon>Micrococcales</taxon>
        <taxon>Dermabacteraceae</taxon>
        <taxon>Brachybacterium</taxon>
    </lineage>
</organism>
<dbReference type="NCBIfam" id="TIGR01891">
    <property type="entry name" value="amidohydrolases"/>
    <property type="match status" value="1"/>
</dbReference>
<dbReference type="InterPro" id="IPR011650">
    <property type="entry name" value="Peptidase_M20_dimer"/>
</dbReference>
<gene>
    <name evidence="2" type="ORF">ACFFF6_18820</name>
</gene>
<dbReference type="PANTHER" id="PTHR11014:SF63">
    <property type="entry name" value="METALLOPEPTIDASE, PUTATIVE (AFU_ORTHOLOGUE AFUA_6G09600)-RELATED"/>
    <property type="match status" value="1"/>
</dbReference>
<dbReference type="InterPro" id="IPR036264">
    <property type="entry name" value="Bact_exopeptidase_dim_dom"/>
</dbReference>
<evidence type="ECO:0000313" key="3">
    <source>
        <dbReference type="Proteomes" id="UP001589793"/>
    </source>
</evidence>
<sequence>MTQQDTFEVTPAFLEELIALRRELHADPEIGLDLPRTQARILAAIEDLDLEITLGRETTSVVGVLRGGRPGPVVLLRGDMDGLPVVEATGLPFASTNGAMHACGHDLHMAGLVGAARLLASRRADLPGSVVLMFQPGEEGYDGAGVMLREGLLDAAGERPVGAYGVHVSADAPSGEISTRPGTLMAAFSVLDVRVIGRGGHGSRPHEALDPIPATAEMITALQTHVTRRTSVFDPVVVTVGEVHAGTAPNIIPGEAMFRAGVRTFSNRATEQMATQLPELVVGIGRAHGLQVEATFRNVLPATVNDEAEAAFFARTATELFGAERFIDLENPRTGSEDFSRVIAAVPGAYGFVGAAADFDPEHMPPSNHSPQATFDDSVLADQALLLASLAWTKLASEVGDGDPVI</sequence>
<comment type="caution">
    <text evidence="2">The sequence shown here is derived from an EMBL/GenBank/DDBJ whole genome shotgun (WGS) entry which is preliminary data.</text>
</comment>
<dbReference type="CDD" id="cd03886">
    <property type="entry name" value="M20_Acy1"/>
    <property type="match status" value="1"/>
</dbReference>
<dbReference type="InterPro" id="IPR017439">
    <property type="entry name" value="Amidohydrolase"/>
</dbReference>
<feature type="domain" description="Peptidase M20 dimerisation" evidence="1">
    <location>
        <begin position="193"/>
        <end position="272"/>
    </location>
</feature>
<dbReference type="SUPFAM" id="SSF55031">
    <property type="entry name" value="Bacterial exopeptidase dimerisation domain"/>
    <property type="match status" value="1"/>
</dbReference>
<evidence type="ECO:0000259" key="1">
    <source>
        <dbReference type="Pfam" id="PF07687"/>
    </source>
</evidence>
<dbReference type="Pfam" id="PF01546">
    <property type="entry name" value="Peptidase_M20"/>
    <property type="match status" value="1"/>
</dbReference>
<dbReference type="InterPro" id="IPR002933">
    <property type="entry name" value="Peptidase_M20"/>
</dbReference>
<proteinExistence type="predicted"/>